<feature type="domain" description="3-hydroxyacyl-CoA dehydrogenase C-terminal" evidence="11">
    <location>
        <begin position="496"/>
        <end position="595"/>
    </location>
</feature>
<evidence type="ECO:0000259" key="11">
    <source>
        <dbReference type="Pfam" id="PF00725"/>
    </source>
</evidence>
<comment type="catalytic activity">
    <reaction evidence="10">
        <text>a (3S)-3-hydroxyacyl-CoA + NAD(+) = a 3-oxoacyl-CoA + NADH + H(+)</text>
        <dbReference type="Rhea" id="RHEA:22432"/>
        <dbReference type="ChEBI" id="CHEBI:15378"/>
        <dbReference type="ChEBI" id="CHEBI:57318"/>
        <dbReference type="ChEBI" id="CHEBI:57540"/>
        <dbReference type="ChEBI" id="CHEBI:57945"/>
        <dbReference type="ChEBI" id="CHEBI:90726"/>
        <dbReference type="EC" id="1.1.1.35"/>
    </reaction>
</comment>
<accession>A0A4U1BBI1</accession>
<dbReference type="OrthoDB" id="5389341at2"/>
<evidence type="ECO:0000313" key="13">
    <source>
        <dbReference type="EMBL" id="TKB47771.1"/>
    </source>
</evidence>
<keyword evidence="3" id="KW-0276">Fatty acid metabolism</keyword>
<evidence type="ECO:0000256" key="6">
    <source>
        <dbReference type="ARBA" id="ARBA00023027"/>
    </source>
</evidence>
<keyword evidence="14" id="KW-1185">Reference proteome</keyword>
<comment type="pathway">
    <text evidence="1">Lipid metabolism; fatty acid beta-oxidation.</text>
</comment>
<evidence type="ECO:0000256" key="3">
    <source>
        <dbReference type="ARBA" id="ARBA00022832"/>
    </source>
</evidence>
<comment type="caution">
    <text evidence="13">The sequence shown here is derived from an EMBL/GenBank/DDBJ whole genome shotgun (WGS) entry which is preliminary data.</text>
</comment>
<dbReference type="SUPFAM" id="SSF48179">
    <property type="entry name" value="6-phosphogluconate dehydrogenase C-terminal domain-like"/>
    <property type="match status" value="2"/>
</dbReference>
<dbReference type="Pfam" id="PF00378">
    <property type="entry name" value="ECH_1"/>
    <property type="match status" value="1"/>
</dbReference>
<evidence type="ECO:0000256" key="2">
    <source>
        <dbReference type="ARBA" id="ARBA00007005"/>
    </source>
</evidence>
<reference evidence="13 14" key="1">
    <citation type="submission" date="2019-04" db="EMBL/GenBank/DDBJ databases">
        <authorList>
            <person name="Hwang J.C."/>
        </authorList>
    </citation>
    <scope>NUCLEOTIDE SEQUENCE [LARGE SCALE GENOMIC DNA]</scope>
    <source>
        <strain evidence="13 14">IMCC35001</strain>
    </source>
</reference>
<comment type="similarity">
    <text evidence="2">In the central section; belongs to the 3-hydroxyacyl-CoA dehydrogenase family.</text>
</comment>
<keyword evidence="6" id="KW-0520">NAD</keyword>
<dbReference type="FunFam" id="3.40.50.720:FF:000009">
    <property type="entry name" value="Fatty oxidation complex, alpha subunit"/>
    <property type="match status" value="1"/>
</dbReference>
<keyword evidence="5" id="KW-0560">Oxidoreductase</keyword>
<dbReference type="Gene3D" id="3.90.226.10">
    <property type="entry name" value="2-enoyl-CoA Hydratase, Chain A, domain 1"/>
    <property type="match status" value="1"/>
</dbReference>
<dbReference type="EMBL" id="SWCI01000012">
    <property type="protein sequence ID" value="TKB47771.1"/>
    <property type="molecule type" value="Genomic_DNA"/>
</dbReference>
<dbReference type="InterPro" id="IPR006108">
    <property type="entry name" value="3HC_DH_C"/>
</dbReference>
<sequence length="710" mass="76208">MSSVRIELESDGILQLVLDKPGASANLMDQAFAEDLATTVKAIETMSYTGIILRSAKRTFFAGGDLGQIAQVTRDGAEPFFNMVESIKASLRVLETGGRPVVACIGGAALGGGWELALACHHRIALDSKGVNVGLPEVTLGLLPGGGGVARTVRIFGLQQALPLLTEGRQFSPVQALETGLVHQLAQSEQGMLQLAREYIQAHPKAAQPWDEKGYRLPGGNPGSPKVAQMLALAPAMLRKKTKGVMPAPEAILCAMVEGAQVDFDTACRIESRYFVQLVCSQQAKNLINTFWFELNAIKGGAGRPPEFAPSRVTRVGVLGAGMMGAGIAYAAASREMEVVLKDISLELAHKGKAYSEGRMAKRVERGRSSEAQARQLLERIRPTESVADLVGCELVIEAVFENRSLKAQVTREAEAVLADHALMASNTSTLPITGLAQASTRPENFIGLHFFSPVDKMPLVEIICGQQTSPESLARAYDFVLQLGKTPIVVNDSRGFFTSRVFATFTNEGIAMLAEGVAPAAIENAAWLAGFPVGPLAVSDEVSLTLMEKIRNQTEADLAEEGITAPPRESDPVIDRMLELERAGKAVGQGFYDYPQGKKKRLWSGLGGHFPQAEVQPDVQQLKDRLLFIMAVETARCLEEGVLGHRRDADVGSIFGIGFPAWSGGAIQFIDHLGAAAFVARADELADNHGERFRVPDGLRARATKGQGY</sequence>
<dbReference type="PANTHER" id="PTHR43612">
    <property type="entry name" value="TRIFUNCTIONAL ENZYME SUBUNIT ALPHA"/>
    <property type="match status" value="1"/>
</dbReference>
<dbReference type="RefSeq" id="WP_136854106.1">
    <property type="nucleotide sequence ID" value="NZ_SWCI01000012.1"/>
</dbReference>
<dbReference type="AlphaFoldDB" id="A0A4U1BBI1"/>
<keyword evidence="7" id="KW-0443">Lipid metabolism</keyword>
<keyword evidence="9" id="KW-0511">Multifunctional enzyme</keyword>
<evidence type="ECO:0000256" key="1">
    <source>
        <dbReference type="ARBA" id="ARBA00005005"/>
    </source>
</evidence>
<keyword evidence="4" id="KW-0442">Lipid degradation</keyword>
<dbReference type="UniPathway" id="UPA00659"/>
<dbReference type="CDD" id="cd06558">
    <property type="entry name" value="crotonase-like"/>
    <property type="match status" value="1"/>
</dbReference>
<evidence type="ECO:0000256" key="10">
    <source>
        <dbReference type="ARBA" id="ARBA00049556"/>
    </source>
</evidence>
<dbReference type="GO" id="GO:0006635">
    <property type="term" value="P:fatty acid beta-oxidation"/>
    <property type="evidence" value="ECO:0007669"/>
    <property type="project" value="UniProtKB-UniPathway"/>
</dbReference>
<evidence type="ECO:0000256" key="7">
    <source>
        <dbReference type="ARBA" id="ARBA00023098"/>
    </source>
</evidence>
<dbReference type="InterPro" id="IPR008927">
    <property type="entry name" value="6-PGluconate_DH-like_C_sf"/>
</dbReference>
<protein>
    <submittedName>
        <fullName evidence="13">3-hydroxyacyl-CoA dehydrogenase</fullName>
    </submittedName>
</protein>
<dbReference type="InterPro" id="IPR001753">
    <property type="entry name" value="Enoyl-CoA_hydra/iso"/>
</dbReference>
<evidence type="ECO:0000256" key="5">
    <source>
        <dbReference type="ARBA" id="ARBA00023002"/>
    </source>
</evidence>
<dbReference type="SUPFAM" id="SSF52096">
    <property type="entry name" value="ClpP/crotonase"/>
    <property type="match status" value="1"/>
</dbReference>
<proteinExistence type="inferred from homology"/>
<dbReference type="InterPro" id="IPR006176">
    <property type="entry name" value="3-OHacyl-CoA_DH_NAD-bd"/>
</dbReference>
<dbReference type="Pfam" id="PF02737">
    <property type="entry name" value="3HCDH_N"/>
    <property type="match status" value="1"/>
</dbReference>
<evidence type="ECO:0000259" key="12">
    <source>
        <dbReference type="Pfam" id="PF02737"/>
    </source>
</evidence>
<dbReference type="Proteomes" id="UP000305674">
    <property type="component" value="Unassembled WGS sequence"/>
</dbReference>
<dbReference type="Gene3D" id="3.40.50.720">
    <property type="entry name" value="NAD(P)-binding Rossmann-like Domain"/>
    <property type="match status" value="1"/>
</dbReference>
<dbReference type="Pfam" id="PF00725">
    <property type="entry name" value="3HCDH"/>
    <property type="match status" value="1"/>
</dbReference>
<evidence type="ECO:0000256" key="9">
    <source>
        <dbReference type="ARBA" id="ARBA00023268"/>
    </source>
</evidence>
<dbReference type="InterPro" id="IPR029045">
    <property type="entry name" value="ClpP/crotonase-like_dom_sf"/>
</dbReference>
<evidence type="ECO:0000313" key="14">
    <source>
        <dbReference type="Proteomes" id="UP000305674"/>
    </source>
</evidence>
<dbReference type="PANTHER" id="PTHR43612:SF3">
    <property type="entry name" value="TRIFUNCTIONAL ENZYME SUBUNIT ALPHA, MITOCHONDRIAL"/>
    <property type="match status" value="1"/>
</dbReference>
<feature type="domain" description="3-hydroxyacyl-CoA dehydrogenase NAD binding" evidence="12">
    <location>
        <begin position="316"/>
        <end position="493"/>
    </location>
</feature>
<organism evidence="13 14">
    <name type="scientific">Ferrimonas sediminicola</name>
    <dbReference type="NCBI Taxonomy" id="2569538"/>
    <lineage>
        <taxon>Bacteria</taxon>
        <taxon>Pseudomonadati</taxon>
        <taxon>Pseudomonadota</taxon>
        <taxon>Gammaproteobacteria</taxon>
        <taxon>Alteromonadales</taxon>
        <taxon>Ferrimonadaceae</taxon>
        <taxon>Ferrimonas</taxon>
    </lineage>
</organism>
<keyword evidence="8" id="KW-0456">Lyase</keyword>
<dbReference type="Gene3D" id="1.10.1040.50">
    <property type="match status" value="1"/>
</dbReference>
<dbReference type="InterPro" id="IPR050136">
    <property type="entry name" value="FA_oxidation_alpha_subunit"/>
</dbReference>
<dbReference type="GO" id="GO:0016509">
    <property type="term" value="F:long-chain (3S)-3-hydroxyacyl-CoA dehydrogenase (NAD+) activity"/>
    <property type="evidence" value="ECO:0007669"/>
    <property type="project" value="TreeGrafter"/>
</dbReference>
<dbReference type="InterPro" id="IPR036291">
    <property type="entry name" value="NAD(P)-bd_dom_sf"/>
</dbReference>
<name>A0A4U1BBI1_9GAMM</name>
<dbReference type="SUPFAM" id="SSF51735">
    <property type="entry name" value="NAD(P)-binding Rossmann-fold domains"/>
    <property type="match status" value="1"/>
</dbReference>
<dbReference type="GO" id="GO:0070403">
    <property type="term" value="F:NAD+ binding"/>
    <property type="evidence" value="ECO:0007669"/>
    <property type="project" value="InterPro"/>
</dbReference>
<gene>
    <name evidence="13" type="ORF">FCL40_14955</name>
</gene>
<evidence type="ECO:0000256" key="8">
    <source>
        <dbReference type="ARBA" id="ARBA00023239"/>
    </source>
</evidence>
<evidence type="ECO:0000256" key="4">
    <source>
        <dbReference type="ARBA" id="ARBA00022963"/>
    </source>
</evidence>
<dbReference type="GO" id="GO:0004300">
    <property type="term" value="F:enoyl-CoA hydratase activity"/>
    <property type="evidence" value="ECO:0007669"/>
    <property type="project" value="TreeGrafter"/>
</dbReference>